<sequence>MYLKNIRLVNFKNFDAFEADFSPKINTLTGPNGTGKTNILDAVYYLCFTKSYFSAAEGQNIRHGEDFMMLEGSFCRGADTDPVLMSLQRGAKKSVKRCGKLIDRMSEYAGLYPLVIVSPSDSDLIAEGSSQRRKFIDGVIAQTVPGYLNLLTAHARVVDQRNALLKRPGVSPLELDVYDLPMVELGQKVHAARKSFLEAFVPVFRQVYTEISGGGEQAEIAYRSVFDDPNPAEVLAQARPRDLALGFSTAGVHKDDLRLTLDGYPVKNYGSQGQQKTFLTALKLAQFRFMTRAKGEKPILLLDDVFDKLDSSRVQYILSLVRDDAFGQIFLSDTHPERIDALMDGIPHTDYASFRLSPRRP</sequence>
<evidence type="ECO:0000256" key="3">
    <source>
        <dbReference type="ARBA" id="ARBA00022741"/>
    </source>
</evidence>
<keyword evidence="6 7" id="KW-0234">DNA repair</keyword>
<dbReference type="SUPFAM" id="SSF52540">
    <property type="entry name" value="P-loop containing nucleoside triphosphate hydrolases"/>
    <property type="match status" value="1"/>
</dbReference>
<dbReference type="GO" id="GO:0000731">
    <property type="term" value="P:DNA synthesis involved in DNA repair"/>
    <property type="evidence" value="ECO:0007669"/>
    <property type="project" value="TreeGrafter"/>
</dbReference>
<reference evidence="9" key="2">
    <citation type="journal article" date="2021" name="PeerJ">
        <title>Extensive microbial diversity within the chicken gut microbiome revealed by metagenomics and culture.</title>
        <authorList>
            <person name="Gilroy R."/>
            <person name="Ravi A."/>
            <person name="Getino M."/>
            <person name="Pursley I."/>
            <person name="Horton D.L."/>
            <person name="Alikhan N.F."/>
            <person name="Baker D."/>
            <person name="Gharbi K."/>
            <person name="Hall N."/>
            <person name="Watson M."/>
            <person name="Adriaenssens E.M."/>
            <person name="Foster-Nyarko E."/>
            <person name="Jarju S."/>
            <person name="Secka A."/>
            <person name="Antonio M."/>
            <person name="Oren A."/>
            <person name="Chaudhuri R.R."/>
            <person name="La Ragione R."/>
            <person name="Hildebrand F."/>
            <person name="Pallen M.J."/>
        </authorList>
    </citation>
    <scope>NUCLEOTIDE SEQUENCE</scope>
    <source>
        <strain evidence="9">1383</strain>
    </source>
</reference>
<dbReference type="Gene3D" id="3.40.50.300">
    <property type="entry name" value="P-loop containing nucleotide triphosphate hydrolases"/>
    <property type="match status" value="1"/>
</dbReference>
<keyword evidence="2 6" id="KW-0235">DNA replication</keyword>
<protein>
    <recommendedName>
        <fullName evidence="6 7">DNA replication and repair protein RecF</fullName>
    </recommendedName>
</protein>
<comment type="similarity">
    <text evidence="6 7">Belongs to the RecF family.</text>
</comment>
<keyword evidence="6 7" id="KW-0742">SOS response</keyword>
<evidence type="ECO:0000313" key="9">
    <source>
        <dbReference type="EMBL" id="HIT97509.1"/>
    </source>
</evidence>
<dbReference type="GO" id="GO:0003697">
    <property type="term" value="F:single-stranded DNA binding"/>
    <property type="evidence" value="ECO:0007669"/>
    <property type="project" value="UniProtKB-UniRule"/>
</dbReference>
<evidence type="ECO:0000256" key="2">
    <source>
        <dbReference type="ARBA" id="ARBA00022705"/>
    </source>
</evidence>
<evidence type="ECO:0000259" key="8">
    <source>
        <dbReference type="Pfam" id="PF13175"/>
    </source>
</evidence>
<comment type="subcellular location">
    <subcellularLocation>
        <location evidence="6 7">Cytoplasm</location>
    </subcellularLocation>
</comment>
<evidence type="ECO:0000256" key="5">
    <source>
        <dbReference type="ARBA" id="ARBA00023125"/>
    </source>
</evidence>
<reference evidence="9" key="1">
    <citation type="submission" date="2020-10" db="EMBL/GenBank/DDBJ databases">
        <authorList>
            <person name="Gilroy R."/>
        </authorList>
    </citation>
    <scope>NUCLEOTIDE SEQUENCE</scope>
    <source>
        <strain evidence="9">1383</strain>
    </source>
</reference>
<dbReference type="Gene3D" id="1.20.1050.90">
    <property type="entry name" value="RecF/RecN/SMC, N-terminal domain"/>
    <property type="match status" value="1"/>
</dbReference>
<dbReference type="PANTHER" id="PTHR32182">
    <property type="entry name" value="DNA REPLICATION AND REPAIR PROTEIN RECF"/>
    <property type="match status" value="1"/>
</dbReference>
<dbReference type="AlphaFoldDB" id="A0A9D1H9K3"/>
<keyword evidence="4 6" id="KW-0067">ATP-binding</keyword>
<dbReference type="InterPro" id="IPR001238">
    <property type="entry name" value="DNA-binding_RecF"/>
</dbReference>
<dbReference type="GO" id="GO:0005737">
    <property type="term" value="C:cytoplasm"/>
    <property type="evidence" value="ECO:0007669"/>
    <property type="project" value="UniProtKB-SubCell"/>
</dbReference>
<gene>
    <name evidence="6" type="primary">recF</name>
    <name evidence="9" type="ORF">IAC44_01580</name>
</gene>
<dbReference type="HAMAP" id="MF_00365">
    <property type="entry name" value="RecF"/>
    <property type="match status" value="1"/>
</dbReference>
<dbReference type="GO" id="GO:0005524">
    <property type="term" value="F:ATP binding"/>
    <property type="evidence" value="ECO:0007669"/>
    <property type="project" value="UniProtKB-UniRule"/>
</dbReference>
<dbReference type="GO" id="GO:0006260">
    <property type="term" value="P:DNA replication"/>
    <property type="evidence" value="ECO:0007669"/>
    <property type="project" value="UniProtKB-UniRule"/>
</dbReference>
<dbReference type="InterPro" id="IPR027417">
    <property type="entry name" value="P-loop_NTPase"/>
</dbReference>
<proteinExistence type="inferred from homology"/>
<dbReference type="GO" id="GO:0009432">
    <property type="term" value="P:SOS response"/>
    <property type="evidence" value="ECO:0007669"/>
    <property type="project" value="UniProtKB-UniRule"/>
</dbReference>
<keyword evidence="5 6" id="KW-0238">DNA-binding</keyword>
<evidence type="ECO:0000256" key="7">
    <source>
        <dbReference type="RuleBase" id="RU000578"/>
    </source>
</evidence>
<dbReference type="NCBIfam" id="TIGR00611">
    <property type="entry name" value="recf"/>
    <property type="match status" value="1"/>
</dbReference>
<dbReference type="EMBL" id="DVLY01000038">
    <property type="protein sequence ID" value="HIT97509.1"/>
    <property type="molecule type" value="Genomic_DNA"/>
</dbReference>
<evidence type="ECO:0000313" key="10">
    <source>
        <dbReference type="Proteomes" id="UP000824161"/>
    </source>
</evidence>
<evidence type="ECO:0000256" key="4">
    <source>
        <dbReference type="ARBA" id="ARBA00022840"/>
    </source>
</evidence>
<dbReference type="PROSITE" id="PS00617">
    <property type="entry name" value="RECF_1"/>
    <property type="match status" value="1"/>
</dbReference>
<keyword evidence="6 7" id="KW-0227">DNA damage</keyword>
<dbReference type="InterPro" id="IPR041685">
    <property type="entry name" value="AAA_GajA/Old/RecF-like"/>
</dbReference>
<dbReference type="PROSITE" id="PS00618">
    <property type="entry name" value="RECF_2"/>
    <property type="match status" value="1"/>
</dbReference>
<evidence type="ECO:0000256" key="1">
    <source>
        <dbReference type="ARBA" id="ARBA00022490"/>
    </source>
</evidence>
<accession>A0A9D1H9K3</accession>
<feature type="binding site" evidence="6">
    <location>
        <begin position="30"/>
        <end position="37"/>
    </location>
    <ligand>
        <name>ATP</name>
        <dbReference type="ChEBI" id="CHEBI:30616"/>
    </ligand>
</feature>
<comment type="caution">
    <text evidence="9">The sequence shown here is derived from an EMBL/GenBank/DDBJ whole genome shotgun (WGS) entry which is preliminary data.</text>
</comment>
<feature type="domain" description="Endonuclease GajA/Old nuclease/RecF-like AAA" evidence="8">
    <location>
        <begin position="1"/>
        <end position="76"/>
    </location>
</feature>
<comment type="function">
    <text evidence="6 7">The RecF protein is involved in DNA metabolism; it is required for DNA replication and normal SOS inducibility. RecF binds preferentially to single-stranded, linear DNA. It also seems to bind ATP.</text>
</comment>
<dbReference type="GO" id="GO:0006302">
    <property type="term" value="P:double-strand break repair"/>
    <property type="evidence" value="ECO:0007669"/>
    <property type="project" value="TreeGrafter"/>
</dbReference>
<organism evidence="9 10">
    <name type="scientific">Candidatus Merdimorpha stercoravium</name>
    <dbReference type="NCBI Taxonomy" id="2840863"/>
    <lineage>
        <taxon>Bacteria</taxon>
        <taxon>Pseudomonadati</taxon>
        <taxon>Bacteroidota</taxon>
        <taxon>Flavobacteriia</taxon>
        <taxon>Flavobacteriales</taxon>
        <taxon>Candidatus Merdimorpha</taxon>
    </lineage>
</organism>
<keyword evidence="3 6" id="KW-0547">Nucleotide-binding</keyword>
<evidence type="ECO:0000256" key="6">
    <source>
        <dbReference type="HAMAP-Rule" id="MF_00365"/>
    </source>
</evidence>
<dbReference type="InterPro" id="IPR042174">
    <property type="entry name" value="RecF_2"/>
</dbReference>
<keyword evidence="1 6" id="KW-0963">Cytoplasm</keyword>
<dbReference type="Proteomes" id="UP000824161">
    <property type="component" value="Unassembled WGS sequence"/>
</dbReference>
<name>A0A9D1H9K3_9FLAO</name>
<dbReference type="InterPro" id="IPR018078">
    <property type="entry name" value="DNA-binding_RecF_CS"/>
</dbReference>
<dbReference type="Pfam" id="PF13175">
    <property type="entry name" value="AAA_15"/>
    <property type="match status" value="1"/>
</dbReference>
<dbReference type="PANTHER" id="PTHR32182:SF0">
    <property type="entry name" value="DNA REPLICATION AND REPAIR PROTEIN RECF"/>
    <property type="match status" value="1"/>
</dbReference>